<keyword evidence="7" id="KW-0539">Nucleus</keyword>
<keyword evidence="3" id="KW-0507">mRNA processing</keyword>
<dbReference type="EMBL" id="GL449553">
    <property type="protein sequence ID" value="EFN82513.1"/>
    <property type="molecule type" value="Genomic_DNA"/>
</dbReference>
<dbReference type="OMA" id="VMVQFIR"/>
<gene>
    <name evidence="9" type="ORF">EAI_00218</name>
</gene>
<evidence type="ECO:0000256" key="5">
    <source>
        <dbReference type="ARBA" id="ARBA00022884"/>
    </source>
</evidence>
<keyword evidence="4" id="KW-0747">Spliceosome</keyword>
<comment type="similarity">
    <text evidence="2">Belongs to the snRNP Sm proteins family.</text>
</comment>
<dbReference type="Proteomes" id="UP000008237">
    <property type="component" value="Unassembled WGS sequence"/>
</dbReference>
<dbReference type="GO" id="GO:0003723">
    <property type="term" value="F:RNA binding"/>
    <property type="evidence" value="ECO:0007669"/>
    <property type="project" value="UniProtKB-KW"/>
</dbReference>
<evidence type="ECO:0000256" key="4">
    <source>
        <dbReference type="ARBA" id="ARBA00022728"/>
    </source>
</evidence>
<keyword evidence="6" id="KW-0508">mRNA splicing</keyword>
<reference evidence="9 10" key="1">
    <citation type="journal article" date="2010" name="Science">
        <title>Genomic comparison of the ants Camponotus floridanus and Harpegnathos saltator.</title>
        <authorList>
            <person name="Bonasio R."/>
            <person name="Zhang G."/>
            <person name="Ye C."/>
            <person name="Mutti N.S."/>
            <person name="Fang X."/>
            <person name="Qin N."/>
            <person name="Donahue G."/>
            <person name="Yang P."/>
            <person name="Li Q."/>
            <person name="Li C."/>
            <person name="Zhang P."/>
            <person name="Huang Z."/>
            <person name="Berger S.L."/>
            <person name="Reinberg D."/>
            <person name="Wang J."/>
            <person name="Liebig J."/>
        </authorList>
    </citation>
    <scope>NUCLEOTIDE SEQUENCE [LARGE SCALE GENOMIC DNA]</scope>
    <source>
        <strain evidence="9 10">R22 G/1</strain>
    </source>
</reference>
<organism evidence="10">
    <name type="scientific">Harpegnathos saltator</name>
    <name type="common">Jerdon's jumping ant</name>
    <dbReference type="NCBI Taxonomy" id="610380"/>
    <lineage>
        <taxon>Eukaryota</taxon>
        <taxon>Metazoa</taxon>
        <taxon>Ecdysozoa</taxon>
        <taxon>Arthropoda</taxon>
        <taxon>Hexapoda</taxon>
        <taxon>Insecta</taxon>
        <taxon>Pterygota</taxon>
        <taxon>Neoptera</taxon>
        <taxon>Endopterygota</taxon>
        <taxon>Hymenoptera</taxon>
        <taxon>Apocrita</taxon>
        <taxon>Aculeata</taxon>
        <taxon>Formicoidea</taxon>
        <taxon>Formicidae</taxon>
        <taxon>Ponerinae</taxon>
        <taxon>Ponerini</taxon>
        <taxon>Harpegnathos</taxon>
    </lineage>
</organism>
<name>E2BP93_HARSA</name>
<dbReference type="FunCoup" id="E2BP93">
    <property type="interactions" value="1806"/>
</dbReference>
<keyword evidence="8 9" id="KW-0687">Ribonucleoprotein</keyword>
<keyword evidence="10" id="KW-1185">Reference proteome</keyword>
<accession>E2BP93</accession>
<dbReference type="Gene3D" id="2.30.30.100">
    <property type="match status" value="1"/>
</dbReference>
<dbReference type="InterPro" id="IPR027078">
    <property type="entry name" value="snRNP-E"/>
</dbReference>
<evidence type="ECO:0000256" key="2">
    <source>
        <dbReference type="ARBA" id="ARBA00006850"/>
    </source>
</evidence>
<evidence type="ECO:0000256" key="6">
    <source>
        <dbReference type="ARBA" id="ARBA00023187"/>
    </source>
</evidence>
<evidence type="ECO:0000313" key="9">
    <source>
        <dbReference type="EMBL" id="EFN82513.1"/>
    </source>
</evidence>
<keyword evidence="5" id="KW-0694">RNA-binding</keyword>
<dbReference type="STRING" id="610380.E2BP93"/>
<dbReference type="InParanoid" id="E2BP93"/>
<protein>
    <submittedName>
        <fullName evidence="9">Probable small nuclear ribonucleoprotein E</fullName>
    </submittedName>
</protein>
<dbReference type="GO" id="GO:0000398">
    <property type="term" value="P:mRNA splicing, via spliceosome"/>
    <property type="evidence" value="ECO:0007669"/>
    <property type="project" value="InterPro"/>
</dbReference>
<evidence type="ECO:0000256" key="3">
    <source>
        <dbReference type="ARBA" id="ARBA00022664"/>
    </source>
</evidence>
<sequence>GPQKVQKVMVQFIRLVLFYLQNHRCVQVIRLLDKVKLEIEGHIIGFNEYVN</sequence>
<evidence type="ECO:0000313" key="10">
    <source>
        <dbReference type="Proteomes" id="UP000008237"/>
    </source>
</evidence>
<feature type="non-terminal residue" evidence="9">
    <location>
        <position position="51"/>
    </location>
</feature>
<proteinExistence type="inferred from homology"/>
<evidence type="ECO:0000256" key="7">
    <source>
        <dbReference type="ARBA" id="ARBA00023242"/>
    </source>
</evidence>
<dbReference type="AlphaFoldDB" id="E2BP93"/>
<dbReference type="GO" id="GO:0005681">
    <property type="term" value="C:spliceosomal complex"/>
    <property type="evidence" value="ECO:0007669"/>
    <property type="project" value="UniProtKB-KW"/>
</dbReference>
<dbReference type="PANTHER" id="PTHR11193">
    <property type="entry name" value="SMALL NUCLEAR RIBONUCLEOPROTEIN E"/>
    <property type="match status" value="1"/>
</dbReference>
<evidence type="ECO:0000256" key="1">
    <source>
        <dbReference type="ARBA" id="ARBA00004123"/>
    </source>
</evidence>
<feature type="non-terminal residue" evidence="9">
    <location>
        <position position="1"/>
    </location>
</feature>
<evidence type="ECO:0000256" key="8">
    <source>
        <dbReference type="ARBA" id="ARBA00023274"/>
    </source>
</evidence>
<comment type="subcellular location">
    <subcellularLocation>
        <location evidence="1">Nucleus</location>
    </subcellularLocation>
</comment>